<reference evidence="1 2" key="1">
    <citation type="submission" date="2022-04" db="EMBL/GenBank/DDBJ databases">
        <title>Positive selection, recombination, and allopatry shape intraspecific diversity of widespread and dominant cyanobacteria.</title>
        <authorList>
            <person name="Wei J."/>
            <person name="Shu W."/>
            <person name="Hu C."/>
        </authorList>
    </citation>
    <scope>NUCLEOTIDE SEQUENCE [LARGE SCALE GENOMIC DNA]</scope>
    <source>
        <strain evidence="1 2">AS-A4</strain>
    </source>
</reference>
<keyword evidence="1" id="KW-0808">Transferase</keyword>
<keyword evidence="1" id="KW-0489">Methyltransferase</keyword>
<organism evidence="1 2">
    <name type="scientific">Stenomitos frigidus AS-A4</name>
    <dbReference type="NCBI Taxonomy" id="2933935"/>
    <lineage>
        <taxon>Bacteria</taxon>
        <taxon>Bacillati</taxon>
        <taxon>Cyanobacteriota</taxon>
        <taxon>Cyanophyceae</taxon>
        <taxon>Leptolyngbyales</taxon>
        <taxon>Leptolyngbyaceae</taxon>
        <taxon>Stenomitos</taxon>
    </lineage>
</organism>
<dbReference type="Gene3D" id="3.40.50.150">
    <property type="entry name" value="Vaccinia Virus protein VP39"/>
    <property type="match status" value="1"/>
</dbReference>
<name>A0ABV0KIY7_9CYAN</name>
<dbReference type="Pfam" id="PF13489">
    <property type="entry name" value="Methyltransf_23"/>
    <property type="match status" value="1"/>
</dbReference>
<dbReference type="SUPFAM" id="SSF53335">
    <property type="entry name" value="S-adenosyl-L-methionine-dependent methyltransferases"/>
    <property type="match status" value="1"/>
</dbReference>
<dbReference type="InterPro" id="IPR029063">
    <property type="entry name" value="SAM-dependent_MTases_sf"/>
</dbReference>
<gene>
    <name evidence="1" type="ORF">NDI38_07605</name>
</gene>
<dbReference type="CDD" id="cd02440">
    <property type="entry name" value="AdoMet_MTases"/>
    <property type="match status" value="1"/>
</dbReference>
<dbReference type="GO" id="GO:0008168">
    <property type="term" value="F:methyltransferase activity"/>
    <property type="evidence" value="ECO:0007669"/>
    <property type="project" value="UniProtKB-KW"/>
</dbReference>
<dbReference type="RefSeq" id="WP_190455096.1">
    <property type="nucleotide sequence ID" value="NZ_JAMPLM010000004.1"/>
</dbReference>
<accession>A0ABV0KIY7</accession>
<comment type="caution">
    <text evidence="1">The sequence shown here is derived from an EMBL/GenBank/DDBJ whole genome shotgun (WGS) entry which is preliminary data.</text>
</comment>
<sequence>MKTLKPFTKLFSGARKPKQEPLELKPVELPKPVELLNEHSKHFLTERYSQKETSALNYATVRDFCDSADNMSQVCYLNGDLKNVQRPWTIKAVLGAVPLGGKLLEIGGGIPLVAGMLAELGYDVTLVDPYEGMGNGPTEYEAYVQQFPNVNLVKSYFNADLVGYPESSFDCIYSVSVLEHVPQQGIKDVFDGIRKFLKPGGSSIHCIDVVIQGDGTQAHEDIFKEIFYHQKRLQELECLRSDTDKQCDEMLVTLKNDLETFYLSATGHHLWRCGQSYDDFPFRKVVSLQTCIPYIPSEI</sequence>
<evidence type="ECO:0000313" key="2">
    <source>
        <dbReference type="Proteomes" id="UP001476950"/>
    </source>
</evidence>
<dbReference type="Proteomes" id="UP001476950">
    <property type="component" value="Unassembled WGS sequence"/>
</dbReference>
<evidence type="ECO:0000313" key="1">
    <source>
        <dbReference type="EMBL" id="MEP1058304.1"/>
    </source>
</evidence>
<protein>
    <submittedName>
        <fullName evidence="1">Methyltransferase domain-containing protein</fullName>
    </submittedName>
</protein>
<dbReference type="GO" id="GO:0032259">
    <property type="term" value="P:methylation"/>
    <property type="evidence" value="ECO:0007669"/>
    <property type="project" value="UniProtKB-KW"/>
</dbReference>
<dbReference type="EMBL" id="JAMPLM010000004">
    <property type="protein sequence ID" value="MEP1058304.1"/>
    <property type="molecule type" value="Genomic_DNA"/>
</dbReference>
<proteinExistence type="predicted"/>
<keyword evidence="2" id="KW-1185">Reference proteome</keyword>